<dbReference type="CDD" id="cd20169">
    <property type="entry name" value="Peptidase_M90_mtfA"/>
    <property type="match status" value="1"/>
</dbReference>
<dbReference type="SUPFAM" id="SSF55486">
    <property type="entry name" value="Metalloproteases ('zincins'), catalytic domain"/>
    <property type="match status" value="1"/>
</dbReference>
<dbReference type="PANTHER" id="PTHR30164">
    <property type="entry name" value="MTFA PEPTIDASE"/>
    <property type="match status" value="1"/>
</dbReference>
<evidence type="ECO:0008006" key="3">
    <source>
        <dbReference type="Google" id="ProtNLM"/>
    </source>
</evidence>
<evidence type="ECO:0000313" key="1">
    <source>
        <dbReference type="EMBL" id="EHR40365.1"/>
    </source>
</evidence>
<reference evidence="1 2" key="1">
    <citation type="journal article" date="2012" name="J. Bacteriol.">
        <title>Genome Sequence of Extracellular-Protease-Producing Alishewanella jeotgali Isolated from Traditional Korean Fermented Seafood.</title>
        <authorList>
            <person name="Jung J."/>
            <person name="Chun J."/>
            <person name="Park W."/>
        </authorList>
    </citation>
    <scope>NUCLEOTIDE SEQUENCE [LARGE SCALE GENOMIC DNA]</scope>
    <source>
        <strain evidence="1 2">KCTC 22429</strain>
    </source>
</reference>
<dbReference type="FunFam" id="3.40.390.10:FF:000012">
    <property type="entry name" value="Protein MtfA"/>
    <property type="match status" value="1"/>
</dbReference>
<accession>H3ZG45</accession>
<dbReference type="PATRIC" id="fig|1129374.4.peg.2326"/>
<name>H3ZG45_9ALTE</name>
<organism evidence="1 2">
    <name type="scientific">Alishewanella jeotgali KCTC 22429</name>
    <dbReference type="NCBI Taxonomy" id="1129374"/>
    <lineage>
        <taxon>Bacteria</taxon>
        <taxon>Pseudomonadati</taxon>
        <taxon>Pseudomonadota</taxon>
        <taxon>Gammaproteobacteria</taxon>
        <taxon>Alteromonadales</taxon>
        <taxon>Alteromonadaceae</taxon>
        <taxon>Alishewanella</taxon>
    </lineage>
</organism>
<dbReference type="Gene3D" id="1.10.472.150">
    <property type="entry name" value="Glucose-regulated metallo-peptidase M90, N-terminal domain"/>
    <property type="match status" value="1"/>
</dbReference>
<dbReference type="InterPro" id="IPR010384">
    <property type="entry name" value="MtfA_fam"/>
</dbReference>
<dbReference type="eggNOG" id="COG3228">
    <property type="taxonomic scope" value="Bacteria"/>
</dbReference>
<keyword evidence="2" id="KW-1185">Reference proteome</keyword>
<evidence type="ECO:0000313" key="2">
    <source>
        <dbReference type="Proteomes" id="UP000012046"/>
    </source>
</evidence>
<comment type="caution">
    <text evidence="1">The sequence shown here is derived from an EMBL/GenBank/DDBJ whole genome shotgun (WGS) entry which is preliminary data.</text>
</comment>
<protein>
    <recommendedName>
        <fullName evidence="3">Zinc-dependent peptidase</fullName>
    </recommendedName>
</protein>
<dbReference type="GO" id="GO:0008237">
    <property type="term" value="F:metallopeptidase activity"/>
    <property type="evidence" value="ECO:0007669"/>
    <property type="project" value="InterPro"/>
</dbReference>
<dbReference type="Proteomes" id="UP000012046">
    <property type="component" value="Unassembled WGS sequence"/>
</dbReference>
<gene>
    <name evidence="1" type="ORF">AJE_11709</name>
</gene>
<dbReference type="AlphaFoldDB" id="H3ZG45"/>
<sequence length="273" mass="31052">MPLLILAVLTLLIIGLVLGQPYYRRWQRQRIAARPFPEAWRKILKQRMPYFRALPADLQLQLKKHMQIFIAEKAFIGCDGLTVTDEMRVTIAAQACLLLLNRPNHYYPALRSILIYPSAFIVDTAQTDAAGLVRQEQRVLSGESWGQGKVILSWQDTLSGAADPHDGHNVVIHEFAHQLDQEQGPTQGAPVLSRSSDYQQWSSVMQQAYDDLQQRLALGLPVLLDPYGATNPAEFFAVLTEVFFEKPAELNTEHPALYQLLSRFYRLNPLSWQ</sequence>
<dbReference type="PANTHER" id="PTHR30164:SF2">
    <property type="entry name" value="PROTEIN MTFA"/>
    <property type="match status" value="1"/>
</dbReference>
<dbReference type="RefSeq" id="WP_008609239.1">
    <property type="nucleotide sequence ID" value="NZ_AHTH01000039.1"/>
</dbReference>
<dbReference type="GO" id="GO:0005829">
    <property type="term" value="C:cytosol"/>
    <property type="evidence" value="ECO:0007669"/>
    <property type="project" value="TreeGrafter"/>
</dbReference>
<dbReference type="GO" id="GO:0004177">
    <property type="term" value="F:aminopeptidase activity"/>
    <property type="evidence" value="ECO:0007669"/>
    <property type="project" value="TreeGrafter"/>
</dbReference>
<dbReference type="Gene3D" id="3.40.390.10">
    <property type="entry name" value="Collagenase (Catalytic Domain)"/>
    <property type="match status" value="1"/>
</dbReference>
<dbReference type="Pfam" id="PF06167">
    <property type="entry name" value="Peptidase_M90"/>
    <property type="match status" value="1"/>
</dbReference>
<dbReference type="InterPro" id="IPR042252">
    <property type="entry name" value="MtfA_N"/>
</dbReference>
<dbReference type="EMBL" id="AHTH01000039">
    <property type="protein sequence ID" value="EHR40365.1"/>
    <property type="molecule type" value="Genomic_DNA"/>
</dbReference>
<dbReference type="InterPro" id="IPR024079">
    <property type="entry name" value="MetalloPept_cat_dom_sf"/>
</dbReference>
<proteinExistence type="predicted"/>